<dbReference type="AlphaFoldDB" id="A0A4U1Z498"/>
<dbReference type="InterPro" id="IPR036380">
    <property type="entry name" value="Isochorismatase-like_sf"/>
</dbReference>
<dbReference type="RefSeq" id="WP_029627226.1">
    <property type="nucleotide sequence ID" value="NZ_AP025498.1"/>
</dbReference>
<evidence type="ECO:0000259" key="2">
    <source>
        <dbReference type="Pfam" id="PF00857"/>
    </source>
</evidence>
<dbReference type="GO" id="GO:0016787">
    <property type="term" value="F:hydrolase activity"/>
    <property type="evidence" value="ECO:0007669"/>
    <property type="project" value="UniProtKB-KW"/>
</dbReference>
<dbReference type="SUPFAM" id="SSF52499">
    <property type="entry name" value="Isochorismatase-like hydrolases"/>
    <property type="match status" value="1"/>
</dbReference>
<evidence type="ECO:0000313" key="6">
    <source>
        <dbReference type="Proteomes" id="UP001569177"/>
    </source>
</evidence>
<evidence type="ECO:0000313" key="5">
    <source>
        <dbReference type="Proteomes" id="UP000305234"/>
    </source>
</evidence>
<comment type="caution">
    <text evidence="4">The sequence shown here is derived from an EMBL/GenBank/DDBJ whole genome shotgun (WGS) entry which is preliminary data.</text>
</comment>
<dbReference type="CDD" id="cd01014">
    <property type="entry name" value="nicotinamidase_related"/>
    <property type="match status" value="1"/>
</dbReference>
<dbReference type="Pfam" id="PF00857">
    <property type="entry name" value="Isochorismatase"/>
    <property type="match status" value="1"/>
</dbReference>
<evidence type="ECO:0000256" key="1">
    <source>
        <dbReference type="ARBA" id="ARBA00022801"/>
    </source>
</evidence>
<dbReference type="InterPro" id="IPR000868">
    <property type="entry name" value="Isochorismatase-like_dom"/>
</dbReference>
<feature type="domain" description="Isochorismatase-like" evidence="2">
    <location>
        <begin position="4"/>
        <end position="155"/>
    </location>
</feature>
<proteinExistence type="predicted"/>
<name>A0A4U1Z498_9VIBR</name>
<dbReference type="GeneID" id="93968081"/>
<protein>
    <submittedName>
        <fullName evidence="3 4">Cysteine hydrolase</fullName>
        <ecNumber evidence="3">3.-.-.-</ecNumber>
    </submittedName>
</protein>
<accession>A0A4U1Z498</accession>
<dbReference type="Proteomes" id="UP000305234">
    <property type="component" value="Unassembled WGS sequence"/>
</dbReference>
<keyword evidence="6" id="KW-1185">Reference proteome</keyword>
<gene>
    <name evidence="3" type="ORF">ACED24_15705</name>
    <name evidence="4" type="ORF">FCV52_03190</name>
</gene>
<dbReference type="EMBL" id="SYUW01000007">
    <property type="protein sequence ID" value="TKF28169.1"/>
    <property type="molecule type" value="Genomic_DNA"/>
</dbReference>
<evidence type="ECO:0000313" key="4">
    <source>
        <dbReference type="EMBL" id="TKF28169.1"/>
    </source>
</evidence>
<evidence type="ECO:0000313" key="3">
    <source>
        <dbReference type="EMBL" id="MEZ8091504.1"/>
    </source>
</evidence>
<keyword evidence="1 4" id="KW-0378">Hydrolase</keyword>
<reference evidence="3 6" key="2">
    <citation type="submission" date="2024-06" db="EMBL/GenBank/DDBJ databases">
        <authorList>
            <person name="Steensen K."/>
            <person name="Seneca J."/>
            <person name="Bartlau N."/>
            <person name="Yu A.X."/>
            <person name="Polz M.F."/>
        </authorList>
    </citation>
    <scope>NUCLEOTIDE SEQUENCE [LARGE SCALE GENOMIC DNA]</scope>
    <source>
        <strain evidence="3 6">5S240</strain>
    </source>
</reference>
<dbReference type="EC" id="3.-.-.-" evidence="3"/>
<dbReference type="PANTHER" id="PTHR43540">
    <property type="entry name" value="PEROXYUREIDOACRYLATE/UREIDOACRYLATE AMIDOHYDROLASE-RELATED"/>
    <property type="match status" value="1"/>
</dbReference>
<sequence length="180" mass="19791">MNQALIIIDIQNDYFEGGAMPLNNPMTVANKAKELLTFYRESQKPIIHIQHLAARPKLKFMLEGTHGQKIHSSVEPKHGERIITKNYPNSFAGTELSEVLDELGITHVVLAGMMTHMCISSTARAALEYGLNTTIAHDACATCDLSIFEHIIPAKEVHLTALAEVSSIANIVSSEDIISR</sequence>
<dbReference type="Gene3D" id="3.40.50.850">
    <property type="entry name" value="Isochorismatase-like"/>
    <property type="match status" value="1"/>
</dbReference>
<dbReference type="InterPro" id="IPR050272">
    <property type="entry name" value="Isochorismatase-like_hydrls"/>
</dbReference>
<dbReference type="Proteomes" id="UP001569177">
    <property type="component" value="Unassembled WGS sequence"/>
</dbReference>
<dbReference type="EMBL" id="JBGOOJ010000015">
    <property type="protein sequence ID" value="MEZ8091504.1"/>
    <property type="molecule type" value="Genomic_DNA"/>
</dbReference>
<dbReference type="PANTHER" id="PTHR43540:SF15">
    <property type="entry name" value="BLR5631 PROTEIN"/>
    <property type="match status" value="1"/>
</dbReference>
<organism evidence="4 5">
    <name type="scientific">Vibrio kanaloae</name>
    <dbReference type="NCBI Taxonomy" id="170673"/>
    <lineage>
        <taxon>Bacteria</taxon>
        <taxon>Pseudomonadati</taxon>
        <taxon>Pseudomonadota</taxon>
        <taxon>Gammaproteobacteria</taxon>
        <taxon>Vibrionales</taxon>
        <taxon>Vibrionaceae</taxon>
        <taxon>Vibrio</taxon>
    </lineage>
</organism>
<reference evidence="4 5" key="1">
    <citation type="submission" date="2019-04" db="EMBL/GenBank/DDBJ databases">
        <title>A reverse ecology approach based on a biological definition of microbial populations.</title>
        <authorList>
            <person name="Arevalo P."/>
            <person name="Vaninsberghe D."/>
            <person name="Elsherbini J."/>
            <person name="Gore J."/>
            <person name="Polz M."/>
        </authorList>
    </citation>
    <scope>NUCLEOTIDE SEQUENCE [LARGE SCALE GENOMIC DNA]</scope>
    <source>
        <strain evidence="4 5">10N.261.46.E4</strain>
    </source>
</reference>